<reference evidence="8 9" key="1">
    <citation type="submission" date="2016-12" db="EMBL/GenBank/DDBJ databases">
        <title>The genomes of Aspergillus section Nigri reveals drivers in fungal speciation.</title>
        <authorList>
            <consortium name="DOE Joint Genome Institute"/>
            <person name="Vesth T.C."/>
            <person name="Nybo J."/>
            <person name="Theobald S."/>
            <person name="Brandl J."/>
            <person name="Frisvad J.C."/>
            <person name="Nielsen K.F."/>
            <person name="Lyhne E.K."/>
            <person name="Kogle M.E."/>
            <person name="Kuo A."/>
            <person name="Riley R."/>
            <person name="Clum A."/>
            <person name="Nolan M."/>
            <person name="Lipzen A."/>
            <person name="Salamov A."/>
            <person name="Henrissat B."/>
            <person name="Wiebenga A."/>
            <person name="De Vries R.P."/>
            <person name="Grigoriev I.V."/>
            <person name="Mortensen U.H."/>
            <person name="Andersen M.R."/>
            <person name="Baker S.E."/>
        </authorList>
    </citation>
    <scope>NUCLEOTIDE SEQUENCE [LARGE SCALE GENOMIC DNA]</scope>
    <source>
        <strain evidence="8 9">CBS 121591</strain>
    </source>
</reference>
<feature type="transmembrane region" description="Helical" evidence="6">
    <location>
        <begin position="131"/>
        <end position="150"/>
    </location>
</feature>
<accession>A0A319CEY9</accession>
<dbReference type="Proteomes" id="UP000248340">
    <property type="component" value="Unassembled WGS sequence"/>
</dbReference>
<dbReference type="PANTHER" id="PTHR23501:SF177">
    <property type="entry name" value="MAJOR FACILITATOR SUPERFAMILY (MFS) PROFILE DOMAIN-CONTAINING PROTEIN-RELATED"/>
    <property type="match status" value="1"/>
</dbReference>
<dbReference type="InterPro" id="IPR020846">
    <property type="entry name" value="MFS_dom"/>
</dbReference>
<dbReference type="RefSeq" id="XP_025487303.1">
    <property type="nucleotide sequence ID" value="XM_025630831.1"/>
</dbReference>
<sequence length="497" mass="51825">GWRLGTLVLGLGMAIFLVAIDTTIVSTAIPSISQEFGSVASDGWYGSAFFLTNAVTQAPWGTIYQFTFTRLKPSFQGAMILFEAGSLICALAHNPATLTVGRAVAGIGAAGVSSGAYTILAVTAPPHWRSVLTAVFGISYAVASFVGPLIGGVLTSSVTWRWCFWINLPIGGVTMATVAVVWQQTPSPPSAAATTSWKTIGKLIDLPGIVLLTGSLTCYLLALEWGGVTKPWNDQAVIGTLVGSGMLGLLFIAQQWQAGANAAILPFPLFQRYSRMALHCGVIFFLAAAFFILLYNFPLYFQAVRGRSATSSGIRTVPLVLGCGLFSALSGVYMSLRFGVGWIPLLLGGLLTTAGTGALWTLSPSTPVATWAGLQVLVGAGVGVACQIPIILNQAVADPAHLSSVTAVTLFFQLLGGCIFLQLAQCLLTNQVATHLLQGARKVDLTAVLEAGAAGLARRFDGDTLPIVIEAYMLGIKATVLLATVLAGLATILAALT</sequence>
<dbReference type="VEuPathDB" id="FungiDB:BO82DRAFT_247004"/>
<evidence type="ECO:0000313" key="8">
    <source>
        <dbReference type="EMBL" id="PYH77103.1"/>
    </source>
</evidence>
<evidence type="ECO:0000256" key="4">
    <source>
        <dbReference type="ARBA" id="ARBA00022989"/>
    </source>
</evidence>
<feature type="transmembrane region" description="Helical" evidence="6">
    <location>
        <begin position="7"/>
        <end position="32"/>
    </location>
</feature>
<dbReference type="GO" id="GO:0005886">
    <property type="term" value="C:plasma membrane"/>
    <property type="evidence" value="ECO:0007669"/>
    <property type="project" value="TreeGrafter"/>
</dbReference>
<dbReference type="EMBL" id="KZ821746">
    <property type="protein sequence ID" value="PYH77103.1"/>
    <property type="molecule type" value="Genomic_DNA"/>
</dbReference>
<feature type="non-terminal residue" evidence="8">
    <location>
        <position position="1"/>
    </location>
</feature>
<keyword evidence="3 6" id="KW-0812">Transmembrane</keyword>
<proteinExistence type="predicted"/>
<protein>
    <submittedName>
        <fullName evidence="8">MFS general substrate transporter</fullName>
    </submittedName>
</protein>
<evidence type="ECO:0000259" key="7">
    <source>
        <dbReference type="PROSITE" id="PS50850"/>
    </source>
</evidence>
<feature type="non-terminal residue" evidence="8">
    <location>
        <position position="497"/>
    </location>
</feature>
<keyword evidence="9" id="KW-1185">Reference proteome</keyword>
<dbReference type="GeneID" id="37133572"/>
<feature type="transmembrane region" description="Helical" evidence="6">
    <location>
        <begin position="276"/>
        <end position="297"/>
    </location>
</feature>
<dbReference type="GO" id="GO:0022857">
    <property type="term" value="F:transmembrane transporter activity"/>
    <property type="evidence" value="ECO:0007669"/>
    <property type="project" value="InterPro"/>
</dbReference>
<dbReference type="InterPro" id="IPR011701">
    <property type="entry name" value="MFS"/>
</dbReference>
<evidence type="ECO:0000256" key="1">
    <source>
        <dbReference type="ARBA" id="ARBA00004141"/>
    </source>
</evidence>
<feature type="transmembrane region" description="Helical" evidence="6">
    <location>
        <begin position="343"/>
        <end position="362"/>
    </location>
</feature>
<dbReference type="Pfam" id="PF07690">
    <property type="entry name" value="MFS_1"/>
    <property type="match status" value="1"/>
</dbReference>
<feature type="domain" description="Major facilitator superfamily (MFS) profile" evidence="7">
    <location>
        <begin position="7"/>
        <end position="497"/>
    </location>
</feature>
<evidence type="ECO:0000313" key="9">
    <source>
        <dbReference type="Proteomes" id="UP000248340"/>
    </source>
</evidence>
<feature type="transmembrane region" description="Helical" evidence="6">
    <location>
        <begin position="203"/>
        <end position="223"/>
    </location>
</feature>
<name>A0A319CEY9_9EURO</name>
<keyword evidence="2" id="KW-0813">Transport</keyword>
<dbReference type="SUPFAM" id="SSF103473">
    <property type="entry name" value="MFS general substrate transporter"/>
    <property type="match status" value="1"/>
</dbReference>
<feature type="transmembrane region" description="Helical" evidence="6">
    <location>
        <begin position="404"/>
        <end position="424"/>
    </location>
</feature>
<dbReference type="OrthoDB" id="10021397at2759"/>
<gene>
    <name evidence="8" type="ORF">BO82DRAFT_247004</name>
</gene>
<feature type="transmembrane region" description="Helical" evidence="6">
    <location>
        <begin position="162"/>
        <end position="182"/>
    </location>
</feature>
<evidence type="ECO:0000256" key="6">
    <source>
        <dbReference type="SAM" id="Phobius"/>
    </source>
</evidence>
<dbReference type="PANTHER" id="PTHR23501">
    <property type="entry name" value="MAJOR FACILITATOR SUPERFAMILY"/>
    <property type="match status" value="1"/>
</dbReference>
<evidence type="ECO:0000256" key="5">
    <source>
        <dbReference type="ARBA" id="ARBA00023136"/>
    </source>
</evidence>
<evidence type="ECO:0000256" key="3">
    <source>
        <dbReference type="ARBA" id="ARBA00022692"/>
    </source>
</evidence>
<dbReference type="InterPro" id="IPR036259">
    <property type="entry name" value="MFS_trans_sf"/>
</dbReference>
<feature type="transmembrane region" description="Helical" evidence="6">
    <location>
        <begin position="368"/>
        <end position="392"/>
    </location>
</feature>
<feature type="transmembrane region" description="Helical" evidence="6">
    <location>
        <begin position="235"/>
        <end position="256"/>
    </location>
</feature>
<keyword evidence="5 6" id="KW-0472">Membrane</keyword>
<feature type="transmembrane region" description="Helical" evidence="6">
    <location>
        <begin position="471"/>
        <end position="496"/>
    </location>
</feature>
<feature type="transmembrane region" description="Helical" evidence="6">
    <location>
        <begin position="105"/>
        <end position="124"/>
    </location>
</feature>
<dbReference type="Gene3D" id="1.20.1250.20">
    <property type="entry name" value="MFS general substrate transporter like domains"/>
    <property type="match status" value="1"/>
</dbReference>
<comment type="subcellular location">
    <subcellularLocation>
        <location evidence="1">Membrane</location>
        <topology evidence="1">Multi-pass membrane protein</topology>
    </subcellularLocation>
</comment>
<organism evidence="8 9">
    <name type="scientific">Aspergillus uvarum CBS 121591</name>
    <dbReference type="NCBI Taxonomy" id="1448315"/>
    <lineage>
        <taxon>Eukaryota</taxon>
        <taxon>Fungi</taxon>
        <taxon>Dikarya</taxon>
        <taxon>Ascomycota</taxon>
        <taxon>Pezizomycotina</taxon>
        <taxon>Eurotiomycetes</taxon>
        <taxon>Eurotiomycetidae</taxon>
        <taxon>Eurotiales</taxon>
        <taxon>Aspergillaceae</taxon>
        <taxon>Aspergillus</taxon>
        <taxon>Aspergillus subgen. Circumdati</taxon>
    </lineage>
</organism>
<dbReference type="AlphaFoldDB" id="A0A319CEY9"/>
<keyword evidence="4 6" id="KW-1133">Transmembrane helix</keyword>
<dbReference type="PROSITE" id="PS50850">
    <property type="entry name" value="MFS"/>
    <property type="match status" value="1"/>
</dbReference>
<evidence type="ECO:0000256" key="2">
    <source>
        <dbReference type="ARBA" id="ARBA00022448"/>
    </source>
</evidence>
<feature type="transmembrane region" description="Helical" evidence="6">
    <location>
        <begin position="317"/>
        <end position="336"/>
    </location>
</feature>
<feature type="transmembrane region" description="Helical" evidence="6">
    <location>
        <begin position="44"/>
        <end position="63"/>
    </location>
</feature>